<evidence type="ECO:0000313" key="6">
    <source>
        <dbReference type="Proteomes" id="UP000865968"/>
    </source>
</evidence>
<dbReference type="PROSITE" id="PS00356">
    <property type="entry name" value="HTH_LACI_1"/>
    <property type="match status" value="1"/>
</dbReference>
<dbReference type="InterPro" id="IPR046335">
    <property type="entry name" value="LacI/GalR-like_sensor"/>
</dbReference>
<dbReference type="GO" id="GO:0003700">
    <property type="term" value="F:DNA-binding transcription factor activity"/>
    <property type="evidence" value="ECO:0007669"/>
    <property type="project" value="TreeGrafter"/>
</dbReference>
<evidence type="ECO:0000313" key="5">
    <source>
        <dbReference type="EMBL" id="HAT3808890.1"/>
    </source>
</evidence>
<sequence length="330" mass="36387">MATLKDIARQAGVSLATVSRVLNDDPTLSVKEETKLRILEIAEQLEYTVSAQRRHTPGKRQAQRLHFLAVYSYPKTAEINDPYYLSIRHGIELQSERLGIELTHAYENNLPETVTRPDGVLLIGHGARAVLTEVQALCAAVCFVDFSDRQSDYDAVDIDLAYIAQSVTDFFIAQGYDRIGFIGGQNSPAAADIREVAFTEYGSLRGVVRGEDIYRGDFSSASGYALAKEMLTKESYPKALFVASDSIAIGVLRALHEQHIAIPEDIALISVNDIPTAKFTIPSLSTVRIHSEVMGSQGVNLLFERLRDGRQEPLQVFAASRLILRGTTKS</sequence>
<accession>A0AAN5MEL9</accession>
<dbReference type="PROSITE" id="PS50932">
    <property type="entry name" value="HTH_LACI_2"/>
    <property type="match status" value="1"/>
</dbReference>
<dbReference type="Gene3D" id="1.10.260.40">
    <property type="entry name" value="lambda repressor-like DNA-binding domains"/>
    <property type="match status" value="1"/>
</dbReference>
<dbReference type="Proteomes" id="UP000865968">
    <property type="component" value="Unassembled WGS sequence"/>
</dbReference>
<dbReference type="GO" id="GO:0000976">
    <property type="term" value="F:transcription cis-regulatory region binding"/>
    <property type="evidence" value="ECO:0007669"/>
    <property type="project" value="TreeGrafter"/>
</dbReference>
<reference evidence="5" key="1">
    <citation type="journal article" date="2018" name="Genome Biol.">
        <title>SKESA: strategic k-mer extension for scrupulous assemblies.</title>
        <authorList>
            <person name="Souvorov A."/>
            <person name="Agarwala R."/>
            <person name="Lipman D.J."/>
        </authorList>
    </citation>
    <scope>NUCLEOTIDE SEQUENCE</scope>
    <source>
        <strain evidence="5">Morganella morganii ARLG-3209</strain>
    </source>
</reference>
<gene>
    <name evidence="5" type="primary">ebgR</name>
    <name evidence="5" type="ORF">I8608_001735</name>
</gene>
<keyword evidence="2" id="KW-0238">DNA-binding</keyword>
<comment type="caution">
    <text evidence="5">The sequence shown here is derived from an EMBL/GenBank/DDBJ whole genome shotgun (WGS) entry which is preliminary data.</text>
</comment>
<evidence type="ECO:0000256" key="1">
    <source>
        <dbReference type="ARBA" id="ARBA00023015"/>
    </source>
</evidence>
<dbReference type="CDD" id="cd01544">
    <property type="entry name" value="PBP1_GalR"/>
    <property type="match status" value="1"/>
</dbReference>
<name>A0AAN5MEL9_MORMO</name>
<dbReference type="Pfam" id="PF00356">
    <property type="entry name" value="LacI"/>
    <property type="match status" value="1"/>
</dbReference>
<evidence type="ECO:0000259" key="4">
    <source>
        <dbReference type="PROSITE" id="PS50932"/>
    </source>
</evidence>
<evidence type="ECO:0000256" key="2">
    <source>
        <dbReference type="ARBA" id="ARBA00023125"/>
    </source>
</evidence>
<feature type="domain" description="HTH lacI-type" evidence="4">
    <location>
        <begin position="2"/>
        <end position="58"/>
    </location>
</feature>
<dbReference type="PANTHER" id="PTHR30146">
    <property type="entry name" value="LACI-RELATED TRANSCRIPTIONAL REPRESSOR"/>
    <property type="match status" value="1"/>
</dbReference>
<evidence type="ECO:0000256" key="3">
    <source>
        <dbReference type="ARBA" id="ARBA00023163"/>
    </source>
</evidence>
<keyword evidence="1" id="KW-0805">Transcription regulation</keyword>
<proteinExistence type="predicted"/>
<reference evidence="5" key="2">
    <citation type="submission" date="2020-10" db="EMBL/GenBank/DDBJ databases">
        <authorList>
            <consortium name="NCBI Pathogen Detection Project"/>
        </authorList>
    </citation>
    <scope>NUCLEOTIDE SEQUENCE</scope>
    <source>
        <strain evidence="5">Morganella morganii ARLG-3209</strain>
    </source>
</reference>
<dbReference type="InterPro" id="IPR000843">
    <property type="entry name" value="HTH_LacI"/>
</dbReference>
<dbReference type="Pfam" id="PF13377">
    <property type="entry name" value="Peripla_BP_3"/>
    <property type="match status" value="1"/>
</dbReference>
<dbReference type="Gene3D" id="3.40.50.2300">
    <property type="match status" value="2"/>
</dbReference>
<dbReference type="InterPro" id="IPR028082">
    <property type="entry name" value="Peripla_BP_I"/>
</dbReference>
<dbReference type="EMBL" id="DACSWI010000004">
    <property type="protein sequence ID" value="HAT3808890.1"/>
    <property type="molecule type" value="Genomic_DNA"/>
</dbReference>
<dbReference type="InterPro" id="IPR010982">
    <property type="entry name" value="Lambda_DNA-bd_dom_sf"/>
</dbReference>
<dbReference type="SMART" id="SM00354">
    <property type="entry name" value="HTH_LACI"/>
    <property type="match status" value="1"/>
</dbReference>
<keyword evidence="3" id="KW-0804">Transcription</keyword>
<organism evidence="5 6">
    <name type="scientific">Morganella morganii</name>
    <name type="common">Proteus morganii</name>
    <dbReference type="NCBI Taxonomy" id="582"/>
    <lineage>
        <taxon>Bacteria</taxon>
        <taxon>Pseudomonadati</taxon>
        <taxon>Pseudomonadota</taxon>
        <taxon>Gammaproteobacteria</taxon>
        <taxon>Enterobacterales</taxon>
        <taxon>Morganellaceae</taxon>
        <taxon>Morganella</taxon>
    </lineage>
</organism>
<dbReference type="NCBIfam" id="NF007665">
    <property type="entry name" value="PRK10339.1"/>
    <property type="match status" value="1"/>
</dbReference>
<protein>
    <submittedName>
        <fullName evidence="5">Transcriptional regulator EbgR</fullName>
    </submittedName>
</protein>
<dbReference type="AlphaFoldDB" id="A0AAN5MEL9"/>
<dbReference type="PRINTS" id="PR00036">
    <property type="entry name" value="HTHLACI"/>
</dbReference>
<dbReference type="SUPFAM" id="SSF53822">
    <property type="entry name" value="Periplasmic binding protein-like I"/>
    <property type="match status" value="1"/>
</dbReference>
<dbReference type="PANTHER" id="PTHR30146:SF149">
    <property type="entry name" value="HTH-TYPE TRANSCRIPTIONAL REGULATOR EBGR"/>
    <property type="match status" value="1"/>
</dbReference>
<dbReference type="SUPFAM" id="SSF47413">
    <property type="entry name" value="lambda repressor-like DNA-binding domains"/>
    <property type="match status" value="1"/>
</dbReference>
<dbReference type="CDD" id="cd01392">
    <property type="entry name" value="HTH_LacI"/>
    <property type="match status" value="1"/>
</dbReference>